<organism evidence="4">
    <name type="scientific">Timema bartmani</name>
    <dbReference type="NCBI Taxonomy" id="61472"/>
    <lineage>
        <taxon>Eukaryota</taxon>
        <taxon>Metazoa</taxon>
        <taxon>Ecdysozoa</taxon>
        <taxon>Arthropoda</taxon>
        <taxon>Hexapoda</taxon>
        <taxon>Insecta</taxon>
        <taxon>Pterygota</taxon>
        <taxon>Neoptera</taxon>
        <taxon>Polyneoptera</taxon>
        <taxon>Phasmatodea</taxon>
        <taxon>Timematodea</taxon>
        <taxon>Timematoidea</taxon>
        <taxon>Timematidae</taxon>
        <taxon>Timema</taxon>
    </lineage>
</organism>
<dbReference type="InterPro" id="IPR051578">
    <property type="entry name" value="GDPD"/>
</dbReference>
<evidence type="ECO:0000259" key="3">
    <source>
        <dbReference type="PROSITE" id="PS51704"/>
    </source>
</evidence>
<dbReference type="Gene3D" id="3.20.20.190">
    <property type="entry name" value="Phosphatidylinositol (PI) phosphodiesterase"/>
    <property type="match status" value="1"/>
</dbReference>
<dbReference type="Pfam" id="PF03009">
    <property type="entry name" value="GDPD"/>
    <property type="match status" value="1"/>
</dbReference>
<sequence length="717" mass="79960">MLNIEEVKAHLCGGKVENHLGKTTSSKPDRDSNLDLPVLGSLAQHETSMLANYAIEAYLVDYYTYNSRATDGDPPYHVGFSYLLPSVLRSSEGQVIVPITSVKHRPIGQLTGTLSEYSHQGTLLSGQLRLLHKFMSSVEYVVVRPIPDMDCDMSVSYSRVWKESWAGLDVGHRGSGTSFKGQPNQCAEIRENTIASLKKAASSGADLVEFDVQLSKDLVPVLYHDFHVCIAMKRKKQLEEPDMLELPLKDLTLNQLHLLKGNSTLSGLSKVFHFCQLSFCGVRLSPSHFAAPHLLYLSCYWALLDHRIKLVYHLAERSSNRVFSNEDEDDHQPFPTLQQALETLDPHTGFNIEIKWNMQLQDGTYEVYHPFDLNMYLDTVLKVVLRHAGTRKIVFSCFHPDVCTMIRLKQNKYPVMFLTQGVTDKYPPYQDPRAQSIPMAVHHAKATDILGINVHTEDILRDPSQVKLVLDSGLILFCWGDDNNDMDTIQHLKKLGLHGIIYDKIDQVSRKEVKESIFLVEAREAQRELMKVAENPSETPVTSVFPPMNYTFNLEAARESLKTMSTSSFLSDVQPDDDQKRTPCNGNKLLNAITNMEDEEKDMRVEIRRKPGQVQTRDRRPVNKLGTGSGQLAASVGVDRPVNKLGTGSGQLVASVRIDRPVNKLGTGSGQLAASVRVDRPVSKLGTGSGQLAASVRVDRPVSKLGTGSGQLSLGWE</sequence>
<gene>
    <name evidence="4" type="ORF">TBIB3V08_LOCUS1446</name>
</gene>
<keyword evidence="1" id="KW-0378">Hydrolase</keyword>
<accession>A0A7R9HWN8</accession>
<evidence type="ECO:0000256" key="2">
    <source>
        <dbReference type="SAM" id="MobiDB-lite"/>
    </source>
</evidence>
<proteinExistence type="predicted"/>
<name>A0A7R9HWN8_9NEOP</name>
<evidence type="ECO:0000256" key="1">
    <source>
        <dbReference type="ARBA" id="ARBA00022801"/>
    </source>
</evidence>
<dbReference type="PANTHER" id="PTHR22958:SF1">
    <property type="entry name" value="GLYCEROPHOSPHOCHOLINE PHOSPHODIESTERASE GPCPD1"/>
    <property type="match status" value="1"/>
</dbReference>
<dbReference type="EMBL" id="OD564540">
    <property type="protein sequence ID" value="CAD7438861.1"/>
    <property type="molecule type" value="Genomic_DNA"/>
</dbReference>
<reference evidence="4" key="1">
    <citation type="submission" date="2020-11" db="EMBL/GenBank/DDBJ databases">
        <authorList>
            <person name="Tran Van P."/>
        </authorList>
    </citation>
    <scope>NUCLEOTIDE SEQUENCE</scope>
</reference>
<dbReference type="AlphaFoldDB" id="A0A7R9HWN8"/>
<dbReference type="GO" id="GO:0046475">
    <property type="term" value="P:glycerophospholipid catabolic process"/>
    <property type="evidence" value="ECO:0007669"/>
    <property type="project" value="TreeGrafter"/>
</dbReference>
<dbReference type="PANTHER" id="PTHR22958">
    <property type="entry name" value="GLYCEROPHOSPHORYL DIESTER PHOSPHODIESTERASE"/>
    <property type="match status" value="1"/>
</dbReference>
<protein>
    <recommendedName>
        <fullName evidence="3">GP-PDE domain-containing protein</fullName>
    </recommendedName>
</protein>
<dbReference type="InterPro" id="IPR017946">
    <property type="entry name" value="PLC-like_Pdiesterase_TIM-brl"/>
</dbReference>
<dbReference type="SUPFAM" id="SSF51695">
    <property type="entry name" value="PLC-like phosphodiesterases"/>
    <property type="match status" value="1"/>
</dbReference>
<dbReference type="GO" id="GO:0047389">
    <property type="term" value="F:glycerophosphocholine phosphodiesterase activity"/>
    <property type="evidence" value="ECO:0007669"/>
    <property type="project" value="TreeGrafter"/>
</dbReference>
<dbReference type="PROSITE" id="PS51704">
    <property type="entry name" value="GP_PDE"/>
    <property type="match status" value="1"/>
</dbReference>
<dbReference type="InterPro" id="IPR030395">
    <property type="entry name" value="GP_PDE_dom"/>
</dbReference>
<evidence type="ECO:0000313" key="4">
    <source>
        <dbReference type="EMBL" id="CAD7438861.1"/>
    </source>
</evidence>
<feature type="domain" description="GP-PDE" evidence="3">
    <location>
        <begin position="167"/>
        <end position="512"/>
    </location>
</feature>
<feature type="region of interest" description="Disordered" evidence="2">
    <location>
        <begin position="612"/>
        <end position="632"/>
    </location>
</feature>